<comment type="caution">
    <text evidence="2">The sequence shown here is derived from an EMBL/GenBank/DDBJ whole genome shotgun (WGS) entry which is preliminary data.</text>
</comment>
<feature type="region of interest" description="Disordered" evidence="1">
    <location>
        <begin position="68"/>
        <end position="96"/>
    </location>
</feature>
<proteinExistence type="predicted"/>
<evidence type="ECO:0000256" key="1">
    <source>
        <dbReference type="SAM" id="MobiDB-lite"/>
    </source>
</evidence>
<organism evidence="2 3">
    <name type="scientific">Chromobacterium sphagni</name>
    <dbReference type="NCBI Taxonomy" id="1903179"/>
    <lineage>
        <taxon>Bacteria</taxon>
        <taxon>Pseudomonadati</taxon>
        <taxon>Pseudomonadota</taxon>
        <taxon>Betaproteobacteria</taxon>
        <taxon>Neisseriales</taxon>
        <taxon>Chromobacteriaceae</taxon>
        <taxon>Chromobacterium</taxon>
    </lineage>
</organism>
<dbReference type="Proteomes" id="UP000180280">
    <property type="component" value="Unassembled WGS sequence"/>
</dbReference>
<evidence type="ECO:0000313" key="2">
    <source>
        <dbReference type="EMBL" id="OHX18894.1"/>
    </source>
</evidence>
<gene>
    <name evidence="2" type="ORF">BI344_19785</name>
</gene>
<sequence length="96" mass="10783">MARRQPYVVAAIKARRGHLDYFRGLSKNGSPQWGAHWEPGGSKAGMGGVNGIAAPLPLYQRQYARTRYPRTEQQQQAIRRQNEHPPPRVAAPPQRA</sequence>
<accession>A0ABX3C9I3</accession>
<keyword evidence="3" id="KW-1185">Reference proteome</keyword>
<protein>
    <submittedName>
        <fullName evidence="2">Uncharacterized protein</fullName>
    </submittedName>
</protein>
<feature type="compositionally biased region" description="Pro residues" evidence="1">
    <location>
        <begin position="87"/>
        <end position="96"/>
    </location>
</feature>
<dbReference type="EMBL" id="MKCT01000053">
    <property type="protein sequence ID" value="OHX18894.1"/>
    <property type="molecule type" value="Genomic_DNA"/>
</dbReference>
<name>A0ABX3C9I3_9NEIS</name>
<evidence type="ECO:0000313" key="3">
    <source>
        <dbReference type="Proteomes" id="UP000180280"/>
    </source>
</evidence>
<reference evidence="2 3" key="1">
    <citation type="submission" date="2016-09" db="EMBL/GenBank/DDBJ databases">
        <title>Chromobacterium muskegensis sp. nov., an insecticidal bacterium isolated from Sphagnum bogs.</title>
        <authorList>
            <person name="Sparks M.E."/>
            <person name="Blackburn M.B."/>
            <person name="Gundersen-Rindal D.E."/>
            <person name="Mitchell A."/>
            <person name="Farrar R."/>
            <person name="Kuhar D."/>
        </authorList>
    </citation>
    <scope>NUCLEOTIDE SEQUENCE [LARGE SCALE GENOMIC DNA]</scope>
    <source>
        <strain evidence="2 3">14B-1</strain>
    </source>
</reference>